<evidence type="ECO:0000313" key="1">
    <source>
        <dbReference type="EMBL" id="PIT58596.1"/>
    </source>
</evidence>
<name>A0A855FIW7_9NEIS</name>
<dbReference type="AlphaFoldDB" id="A0A855FIW7"/>
<reference evidence="1 2" key="1">
    <citation type="journal article" date="2017" name="MBio">
        <title>Type VI secretion-mediated competition in the bee gut microbiome.</title>
        <authorList>
            <person name="Steele M.I."/>
            <person name="Kwong W.K."/>
            <person name="Powell J.E."/>
            <person name="Whiteley M."/>
            <person name="Moran N.A."/>
        </authorList>
    </citation>
    <scope>NUCLEOTIDE SEQUENCE [LARGE SCALE GENOMIC DNA]</scope>
    <source>
        <strain evidence="1 2">HK3</strain>
    </source>
</reference>
<evidence type="ECO:0000313" key="2">
    <source>
        <dbReference type="Proteomes" id="UP000230463"/>
    </source>
</evidence>
<comment type="caution">
    <text evidence="1">The sequence shown here is derived from an EMBL/GenBank/DDBJ whole genome shotgun (WGS) entry which is preliminary data.</text>
</comment>
<accession>A0A855FIW7</accession>
<sequence length="73" mass="8068">MPINGIADSVKQYAVCSVRDNTNIWRLSVLGFGLYTAQAICKANRRAGKMLSLNRLILLAGLRRISTSQQHHG</sequence>
<organism evidence="1 2">
    <name type="scientific">Snodgrassella alvi</name>
    <dbReference type="NCBI Taxonomy" id="1196083"/>
    <lineage>
        <taxon>Bacteria</taxon>
        <taxon>Pseudomonadati</taxon>
        <taxon>Pseudomonadota</taxon>
        <taxon>Betaproteobacteria</taxon>
        <taxon>Neisseriales</taxon>
        <taxon>Neisseriaceae</taxon>
        <taxon>Snodgrassella</taxon>
    </lineage>
</organism>
<dbReference type="EMBL" id="MEIU01000074">
    <property type="protein sequence ID" value="PIT58596.1"/>
    <property type="molecule type" value="Genomic_DNA"/>
</dbReference>
<dbReference type="Proteomes" id="UP000230463">
    <property type="component" value="Unassembled WGS sequence"/>
</dbReference>
<gene>
    <name evidence="1" type="ORF">BHC57_12220</name>
</gene>
<protein>
    <submittedName>
        <fullName evidence="1">Uncharacterized protein</fullName>
    </submittedName>
</protein>
<proteinExistence type="predicted"/>